<evidence type="ECO:0000256" key="6">
    <source>
        <dbReference type="ARBA" id="ARBA00009063"/>
    </source>
</evidence>
<dbReference type="GO" id="GO:0120281">
    <property type="term" value="C:autolysosome membrane"/>
    <property type="evidence" value="ECO:0007669"/>
    <property type="project" value="UniProtKB-SubCell"/>
</dbReference>
<dbReference type="EMBL" id="WNTK01000011">
    <property type="protein sequence ID" value="KAG9476056.1"/>
    <property type="molecule type" value="Genomic_DNA"/>
</dbReference>
<evidence type="ECO:0000256" key="2">
    <source>
        <dbReference type="ARBA" id="ARBA00004457"/>
    </source>
</evidence>
<dbReference type="InterPro" id="IPR010989">
    <property type="entry name" value="SNARE"/>
</dbReference>
<dbReference type="GO" id="GO:0030868">
    <property type="term" value="C:smooth endoplasmic reticulum membrane"/>
    <property type="evidence" value="ECO:0007669"/>
    <property type="project" value="UniProtKB-SubCell"/>
</dbReference>
<keyword evidence="12" id="KW-0931">ER-Golgi transport</keyword>
<dbReference type="GO" id="GO:0006906">
    <property type="term" value="P:vesicle fusion"/>
    <property type="evidence" value="ECO:0007669"/>
    <property type="project" value="TreeGrafter"/>
</dbReference>
<comment type="caution">
    <text evidence="28">The sequence shown here is derived from an EMBL/GenBank/DDBJ whole genome shotgun (WGS) entry which is preliminary data.</text>
</comment>
<feature type="domain" description="T-SNARE coiled-coil homology" evidence="27">
    <location>
        <begin position="157"/>
        <end position="211"/>
    </location>
</feature>
<evidence type="ECO:0000256" key="22">
    <source>
        <dbReference type="ARBA" id="ARBA00060365"/>
    </source>
</evidence>
<sequence length="292" mass="32372">MLEGEQRVPYRRLEPAAQKFAKVVIPTDLERLRNHQINIEKYRRLGSWEELHKEHIHAGRTVLQLRANMQDMETLFLRVRKEDTEALRKVLQPVKDTASASISDFLEIHSKALGDLHEKNLFDMPNNVDARGNPSGSSSKLQIDAQLIQIPHPNASESWNTLEKDLLDLNEIINEFSHLVHTQQEKIDSIEDHVNTAAVNVEEGTKNLGKALKYKLSLLPAAGALIGGIVGGPIGLMAGFKVAGVAAALGGGLLGFTGGKVLQRKKENVEREQEVPSIEANPQEAEREPENT</sequence>
<evidence type="ECO:0000313" key="28">
    <source>
        <dbReference type="EMBL" id="KAG9476056.1"/>
    </source>
</evidence>
<dbReference type="SMART" id="SM00397">
    <property type="entry name" value="t_SNARE"/>
    <property type="match status" value="1"/>
</dbReference>
<evidence type="ECO:0000256" key="12">
    <source>
        <dbReference type="ARBA" id="ARBA00022892"/>
    </source>
</evidence>
<dbReference type="GO" id="GO:0005484">
    <property type="term" value="F:SNAP receptor activity"/>
    <property type="evidence" value="ECO:0007669"/>
    <property type="project" value="TreeGrafter"/>
</dbReference>
<protein>
    <recommendedName>
        <fullName evidence="23">Syntaxin-17</fullName>
    </recommendedName>
</protein>
<comment type="function">
    <text evidence="21">SNAREs, soluble N-ethylmaleimide-sensitive factor-attachment protein receptors, are essential proteins for fusion of cellular membranes. SNAREs localized on opposing membranes assemble to form a trans-SNARE complex, an extended, parallel four alpha-helical bundle that drives membrane fusion. STX17 is a SNARE of the autophagosome involved in autophagy through the direct control of autophagosome membrane fusion with the lysosome membrane. May also play a role in the early secretory pathway where it may maintain the architecture of the endoplasmic reticulum-Golgi intermediate compartment/ERGIC and Golgi and/or regulate transport between the endoplasmic reticulum, the ERGIC and the Golgi.</text>
</comment>
<gene>
    <name evidence="28" type="ORF">GDO78_002888</name>
</gene>
<evidence type="ECO:0000256" key="13">
    <source>
        <dbReference type="ARBA" id="ARBA00022989"/>
    </source>
</evidence>
<dbReference type="GO" id="GO:0033116">
    <property type="term" value="C:endoplasmic reticulum-Golgi intermediate compartment membrane"/>
    <property type="evidence" value="ECO:0007669"/>
    <property type="project" value="UniProtKB-SubCell"/>
</dbReference>
<dbReference type="GO" id="GO:0031201">
    <property type="term" value="C:SNARE complex"/>
    <property type="evidence" value="ECO:0007669"/>
    <property type="project" value="TreeGrafter"/>
</dbReference>
<dbReference type="GO" id="GO:0048278">
    <property type="term" value="P:vesicle docking"/>
    <property type="evidence" value="ECO:0007669"/>
    <property type="project" value="TreeGrafter"/>
</dbReference>
<evidence type="ECO:0000256" key="16">
    <source>
        <dbReference type="ARBA" id="ARBA00023054"/>
    </source>
</evidence>
<evidence type="ECO:0000256" key="25">
    <source>
        <dbReference type="SAM" id="MobiDB-lite"/>
    </source>
</evidence>
<dbReference type="GO" id="GO:0005829">
    <property type="term" value="C:cytosol"/>
    <property type="evidence" value="ECO:0007669"/>
    <property type="project" value="UniProtKB-SubCell"/>
</dbReference>
<evidence type="ECO:0000256" key="26">
    <source>
        <dbReference type="SAM" id="Phobius"/>
    </source>
</evidence>
<feature type="region of interest" description="Disordered" evidence="25">
    <location>
        <begin position="265"/>
        <end position="292"/>
    </location>
</feature>
<keyword evidence="11" id="KW-0256">Endoplasmic reticulum</keyword>
<keyword evidence="14" id="KW-0007">Acetylation</keyword>
<evidence type="ECO:0000256" key="4">
    <source>
        <dbReference type="ARBA" id="ARBA00004542"/>
    </source>
</evidence>
<dbReference type="PANTHER" id="PTHR19957">
    <property type="entry name" value="SYNTAXIN"/>
    <property type="match status" value="1"/>
</dbReference>
<evidence type="ECO:0000256" key="20">
    <source>
        <dbReference type="ARBA" id="ARBA00023329"/>
    </source>
</evidence>
<evidence type="ECO:0000259" key="27">
    <source>
        <dbReference type="PROSITE" id="PS50192"/>
    </source>
</evidence>
<accession>A0A8J6EW42</accession>
<keyword evidence="13 26" id="KW-1133">Transmembrane helix</keyword>
<dbReference type="InterPro" id="IPR059001">
    <property type="entry name" value="STX17_N"/>
</dbReference>
<evidence type="ECO:0000313" key="29">
    <source>
        <dbReference type="Proteomes" id="UP000770717"/>
    </source>
</evidence>
<dbReference type="GO" id="GO:0006914">
    <property type="term" value="P:autophagy"/>
    <property type="evidence" value="ECO:0007669"/>
    <property type="project" value="UniProtKB-KW"/>
</dbReference>
<keyword evidence="15" id="KW-0072">Autophagy</keyword>
<keyword evidence="18 26" id="KW-0472">Membrane</keyword>
<dbReference type="GO" id="GO:0000421">
    <property type="term" value="C:autophagosome membrane"/>
    <property type="evidence" value="ECO:0007669"/>
    <property type="project" value="UniProtKB-SubCell"/>
</dbReference>
<evidence type="ECO:0000256" key="5">
    <source>
        <dbReference type="ARBA" id="ARBA00004557"/>
    </source>
</evidence>
<dbReference type="GO" id="GO:0000149">
    <property type="term" value="F:SNARE binding"/>
    <property type="evidence" value="ECO:0007669"/>
    <property type="project" value="TreeGrafter"/>
</dbReference>
<evidence type="ECO:0000256" key="3">
    <source>
        <dbReference type="ARBA" id="ARBA00004514"/>
    </source>
</evidence>
<comment type="subcellular location">
    <subcellularLocation>
        <location evidence="24">Autolysosome membrane</location>
        <topology evidence="24">Multi-pass membrane protein</topology>
    </subcellularLocation>
    <subcellularLocation>
        <location evidence="3">Cytoplasm</location>
        <location evidence="3">Cytosol</location>
    </subcellularLocation>
    <subcellularLocation>
        <location evidence="5">Cytoplasmic vesicle</location>
        <location evidence="5">COPII-coated vesicle membrane</location>
        <topology evidence="5">Multi-pass membrane protein</topology>
    </subcellularLocation>
    <subcellularLocation>
        <location evidence="4">Cytoplasmic vesicle</location>
        <location evidence="4">Autophagosome membrane</location>
        <topology evidence="4">Multi-pass membrane protein</topology>
    </subcellularLocation>
    <subcellularLocation>
        <location evidence="2">Endoplasmic reticulum-Golgi intermediate compartment membrane</location>
        <topology evidence="2">Multi-pass membrane protein</topology>
    </subcellularLocation>
    <subcellularLocation>
        <location evidence="1">Mitochondrion membrane</location>
        <topology evidence="1">Multi-pass membrane protein</topology>
    </subcellularLocation>
    <subcellularLocation>
        <location evidence="22">Smooth endoplasmic reticulum membrane</location>
        <topology evidence="22">Multi-pass membrane protein</topology>
    </subcellularLocation>
</comment>
<feature type="transmembrane region" description="Helical" evidence="26">
    <location>
        <begin position="216"/>
        <end position="236"/>
    </location>
</feature>
<dbReference type="InterPro" id="IPR028676">
    <property type="entry name" value="STX17_SNARE"/>
</dbReference>
<evidence type="ECO:0000256" key="21">
    <source>
        <dbReference type="ARBA" id="ARBA00055921"/>
    </source>
</evidence>
<reference evidence="28" key="1">
    <citation type="thesis" date="2020" institute="ProQuest LLC" country="789 East Eisenhower Parkway, Ann Arbor, MI, USA">
        <title>Comparative Genomics and Chromosome Evolution.</title>
        <authorList>
            <person name="Mudd A.B."/>
        </authorList>
    </citation>
    <scope>NUCLEOTIDE SEQUENCE</scope>
    <source>
        <strain evidence="28">HN-11 Male</strain>
        <tissue evidence="28">Kidney and liver</tissue>
    </source>
</reference>
<evidence type="ECO:0000256" key="14">
    <source>
        <dbReference type="ARBA" id="ARBA00022990"/>
    </source>
</evidence>
<evidence type="ECO:0000256" key="8">
    <source>
        <dbReference type="ARBA" id="ARBA00022490"/>
    </source>
</evidence>
<proteinExistence type="inferred from homology"/>
<evidence type="ECO:0000256" key="11">
    <source>
        <dbReference type="ARBA" id="ARBA00022824"/>
    </source>
</evidence>
<evidence type="ECO:0000256" key="24">
    <source>
        <dbReference type="ARBA" id="ARBA00093444"/>
    </source>
</evidence>
<dbReference type="Gene3D" id="1.20.5.110">
    <property type="match status" value="1"/>
</dbReference>
<evidence type="ECO:0000256" key="10">
    <source>
        <dbReference type="ARBA" id="ARBA00022692"/>
    </source>
</evidence>
<evidence type="ECO:0000256" key="23">
    <source>
        <dbReference type="ARBA" id="ARBA00069804"/>
    </source>
</evidence>
<keyword evidence="8" id="KW-0963">Cytoplasm</keyword>
<keyword evidence="29" id="KW-1185">Reference proteome</keyword>
<dbReference type="OrthoDB" id="10035606at2759"/>
<evidence type="ECO:0000256" key="17">
    <source>
        <dbReference type="ARBA" id="ARBA00023128"/>
    </source>
</evidence>
<dbReference type="PROSITE" id="PS50192">
    <property type="entry name" value="T_SNARE"/>
    <property type="match status" value="1"/>
</dbReference>
<keyword evidence="16" id="KW-0175">Coiled coil</keyword>
<dbReference type="GO" id="GO:0006887">
    <property type="term" value="P:exocytosis"/>
    <property type="evidence" value="ECO:0007669"/>
    <property type="project" value="TreeGrafter"/>
</dbReference>
<dbReference type="GO" id="GO:0005886">
    <property type="term" value="C:plasma membrane"/>
    <property type="evidence" value="ECO:0007669"/>
    <property type="project" value="TreeGrafter"/>
</dbReference>
<dbReference type="Proteomes" id="UP000770717">
    <property type="component" value="Unassembled WGS sequence"/>
</dbReference>
<dbReference type="GO" id="GO:0006886">
    <property type="term" value="P:intracellular protein transport"/>
    <property type="evidence" value="ECO:0007669"/>
    <property type="project" value="TreeGrafter"/>
</dbReference>
<feature type="transmembrane region" description="Helical" evidence="26">
    <location>
        <begin position="242"/>
        <end position="262"/>
    </location>
</feature>
<evidence type="ECO:0000256" key="1">
    <source>
        <dbReference type="ARBA" id="ARBA00004225"/>
    </source>
</evidence>
<dbReference type="InterPro" id="IPR045242">
    <property type="entry name" value="Syntaxin"/>
</dbReference>
<keyword evidence="17" id="KW-0496">Mitochondrion</keyword>
<comment type="similarity">
    <text evidence="6">Belongs to the syntaxin family.</text>
</comment>
<feature type="compositionally biased region" description="Basic and acidic residues" evidence="25">
    <location>
        <begin position="265"/>
        <end position="274"/>
    </location>
</feature>
<dbReference type="AlphaFoldDB" id="A0A8J6EW42"/>
<keyword evidence="19" id="KW-0458">Lysosome</keyword>
<dbReference type="GO" id="GO:0031966">
    <property type="term" value="C:mitochondrial membrane"/>
    <property type="evidence" value="ECO:0007669"/>
    <property type="project" value="UniProtKB-SubCell"/>
</dbReference>
<organism evidence="28 29">
    <name type="scientific">Eleutherodactylus coqui</name>
    <name type="common">Puerto Rican coqui</name>
    <dbReference type="NCBI Taxonomy" id="57060"/>
    <lineage>
        <taxon>Eukaryota</taxon>
        <taxon>Metazoa</taxon>
        <taxon>Chordata</taxon>
        <taxon>Craniata</taxon>
        <taxon>Vertebrata</taxon>
        <taxon>Euteleostomi</taxon>
        <taxon>Amphibia</taxon>
        <taxon>Batrachia</taxon>
        <taxon>Anura</taxon>
        <taxon>Neobatrachia</taxon>
        <taxon>Hyloidea</taxon>
        <taxon>Eleutherodactylidae</taxon>
        <taxon>Eleutherodactylinae</taxon>
        <taxon>Eleutherodactylus</taxon>
        <taxon>Eleutherodactylus</taxon>
    </lineage>
</organism>
<dbReference type="CDD" id="cd15846">
    <property type="entry name" value="SNARE_syntaxin17"/>
    <property type="match status" value="1"/>
</dbReference>
<evidence type="ECO:0000256" key="15">
    <source>
        <dbReference type="ARBA" id="ARBA00023006"/>
    </source>
</evidence>
<dbReference type="PANTHER" id="PTHR19957:SF139">
    <property type="entry name" value="SYNTAXIN-17"/>
    <property type="match status" value="1"/>
</dbReference>
<keyword evidence="20" id="KW-0968">Cytoplasmic vesicle</keyword>
<dbReference type="FunFam" id="1.20.5.110:FF:000046">
    <property type="entry name" value="syntaxin-17 isoform X1"/>
    <property type="match status" value="1"/>
</dbReference>
<evidence type="ECO:0000256" key="9">
    <source>
        <dbReference type="ARBA" id="ARBA00022553"/>
    </source>
</evidence>
<evidence type="ECO:0000256" key="18">
    <source>
        <dbReference type="ARBA" id="ARBA00023136"/>
    </source>
</evidence>
<dbReference type="SUPFAM" id="SSF47661">
    <property type="entry name" value="t-snare proteins"/>
    <property type="match status" value="1"/>
</dbReference>
<keyword evidence="9" id="KW-0597">Phosphoprotein</keyword>
<evidence type="ECO:0000256" key="19">
    <source>
        <dbReference type="ARBA" id="ARBA00023228"/>
    </source>
</evidence>
<name>A0A8J6EW42_ELECQ</name>
<evidence type="ECO:0000256" key="7">
    <source>
        <dbReference type="ARBA" id="ARBA00022448"/>
    </source>
</evidence>
<dbReference type="Pfam" id="PF26585">
    <property type="entry name" value="STX17_N"/>
    <property type="match status" value="1"/>
</dbReference>
<dbReference type="InterPro" id="IPR000727">
    <property type="entry name" value="T_SNARE_dom"/>
</dbReference>
<dbReference type="GO" id="GO:0012507">
    <property type="term" value="C:ER to Golgi transport vesicle membrane"/>
    <property type="evidence" value="ECO:0007669"/>
    <property type="project" value="UniProtKB-SubCell"/>
</dbReference>
<keyword evidence="7" id="KW-0813">Transport</keyword>
<keyword evidence="10 26" id="KW-0812">Transmembrane</keyword>